<comment type="subcellular location">
    <subcellularLocation>
        <location evidence="5">Cytoplasm</location>
    </subcellularLocation>
</comment>
<feature type="binding site" evidence="5">
    <location>
        <position position="51"/>
    </location>
    <ligand>
        <name>substrate</name>
    </ligand>
</feature>
<comment type="cofactor">
    <cofactor evidence="1 5">
        <name>Mg(2+)</name>
        <dbReference type="ChEBI" id="CHEBI:18420"/>
    </cofactor>
</comment>
<dbReference type="PANTHER" id="PTHR10286">
    <property type="entry name" value="INORGANIC PYROPHOSPHATASE"/>
    <property type="match status" value="1"/>
</dbReference>
<dbReference type="Pfam" id="PF00719">
    <property type="entry name" value="Pyrophosphatase"/>
    <property type="match status" value="1"/>
</dbReference>
<keyword evidence="3 5" id="KW-0378">Hydrolase</keyword>
<reference evidence="7 8" key="1">
    <citation type="submission" date="2020-08" db="EMBL/GenBank/DDBJ databases">
        <title>Genomic Encyclopedia of Type Strains, Phase IV (KMG-IV): sequencing the most valuable type-strain genomes for metagenomic binning, comparative biology and taxonomic classification.</title>
        <authorList>
            <person name="Goeker M."/>
        </authorList>
    </citation>
    <scope>NUCLEOTIDE SEQUENCE [LARGE SCALE GENOMIC DNA]</scope>
    <source>
        <strain evidence="7 8">DSM 17328</strain>
    </source>
</reference>
<keyword evidence="6" id="KW-0732">Signal</keyword>
<dbReference type="GO" id="GO:0004427">
    <property type="term" value="F:inorganic diphosphate phosphatase activity"/>
    <property type="evidence" value="ECO:0007669"/>
    <property type="project" value="UniProtKB-UniRule"/>
</dbReference>
<evidence type="ECO:0000256" key="5">
    <source>
        <dbReference type="HAMAP-Rule" id="MF_00209"/>
    </source>
</evidence>
<dbReference type="GO" id="GO:0005737">
    <property type="term" value="C:cytoplasm"/>
    <property type="evidence" value="ECO:0007669"/>
    <property type="project" value="UniProtKB-SubCell"/>
</dbReference>
<comment type="function">
    <text evidence="5">Catalyzes the hydrolysis of inorganic pyrophosphate (PPi) forming two phosphate ions.</text>
</comment>
<organism evidence="7 8">
    <name type="scientific">Sphingosinicella soli</name>
    <dbReference type="NCBI Taxonomy" id="333708"/>
    <lineage>
        <taxon>Bacteria</taxon>
        <taxon>Pseudomonadati</taxon>
        <taxon>Pseudomonadota</taxon>
        <taxon>Alphaproteobacteria</taxon>
        <taxon>Sphingomonadales</taxon>
        <taxon>Sphingosinicellaceae</taxon>
        <taxon>Sphingosinicella</taxon>
    </lineage>
</organism>
<dbReference type="InterPro" id="IPR036649">
    <property type="entry name" value="Pyrophosphatase_sf"/>
</dbReference>
<protein>
    <recommendedName>
        <fullName evidence="5">Inorganic pyrophosphatase</fullName>
        <ecNumber evidence="5">3.6.1.1</ecNumber>
    </recommendedName>
    <alternativeName>
        <fullName evidence="5">Pyrophosphate phospho-hydrolase</fullName>
        <shortName evidence="5">PPase</shortName>
    </alternativeName>
</protein>
<feature type="binding site" evidence="5">
    <location>
        <position position="78"/>
    </location>
    <ligand>
        <name>Mg(2+)</name>
        <dbReference type="ChEBI" id="CHEBI:18420"/>
        <label>1</label>
    </ligand>
</feature>
<keyword evidence="4 5" id="KW-0460">Magnesium</keyword>
<feature type="binding site" evidence="5">
    <location>
        <position position="110"/>
    </location>
    <ligand>
        <name>Mg(2+)</name>
        <dbReference type="ChEBI" id="CHEBI:18420"/>
        <label>1</label>
    </ligand>
</feature>
<keyword evidence="5" id="KW-0963">Cytoplasm</keyword>
<dbReference type="CDD" id="cd00412">
    <property type="entry name" value="pyrophosphatase"/>
    <property type="match status" value="1"/>
</dbReference>
<comment type="catalytic activity">
    <reaction evidence="5">
        <text>diphosphate + H2O = 2 phosphate + H(+)</text>
        <dbReference type="Rhea" id="RHEA:24576"/>
        <dbReference type="ChEBI" id="CHEBI:15377"/>
        <dbReference type="ChEBI" id="CHEBI:15378"/>
        <dbReference type="ChEBI" id="CHEBI:33019"/>
        <dbReference type="ChEBI" id="CHEBI:43474"/>
        <dbReference type="EC" id="3.6.1.1"/>
    </reaction>
</comment>
<evidence type="ECO:0000313" key="8">
    <source>
        <dbReference type="Proteomes" id="UP000566324"/>
    </source>
</evidence>
<dbReference type="EC" id="3.6.1.1" evidence="5"/>
<feature type="binding site" evidence="5">
    <location>
        <position position="38"/>
    </location>
    <ligand>
        <name>substrate</name>
    </ligand>
</feature>
<comment type="similarity">
    <text evidence="5">Belongs to the PPase family.</text>
</comment>
<dbReference type="GO" id="GO:0000287">
    <property type="term" value="F:magnesium ion binding"/>
    <property type="evidence" value="ECO:0007669"/>
    <property type="project" value="UniProtKB-UniRule"/>
</dbReference>
<dbReference type="EMBL" id="JACHNZ010000002">
    <property type="protein sequence ID" value="MBB4630802.1"/>
    <property type="molecule type" value="Genomic_DNA"/>
</dbReference>
<evidence type="ECO:0000256" key="6">
    <source>
        <dbReference type="SAM" id="SignalP"/>
    </source>
</evidence>
<dbReference type="Proteomes" id="UP000566324">
    <property type="component" value="Unassembled WGS sequence"/>
</dbReference>
<feature type="binding site" evidence="5">
    <location>
        <position position="149"/>
    </location>
    <ligand>
        <name>substrate</name>
    </ligand>
</feature>
<sequence>MKPACLPALLLIAAAPAGPASGGGVTAVIEIPAGSDIKYERDAQGRLFVDRFLALPVHYPVNYGVVDGTRAGDGDELDVLVHTRTPVMPGARIRVRPVGVLRMTDAGQADHKIVAVPADSVDPAYARVETVTDLPAADVARIADFFRLYKQAPDGASPVVLSGFGDADEAADIIRVASAQPR</sequence>
<keyword evidence="2 5" id="KW-0479">Metal-binding</keyword>
<comment type="subunit">
    <text evidence="5">Homohexamer.</text>
</comment>
<feature type="signal peptide" evidence="6">
    <location>
        <begin position="1"/>
        <end position="22"/>
    </location>
</feature>
<dbReference type="SUPFAM" id="SSF50324">
    <property type="entry name" value="Inorganic pyrophosphatase"/>
    <property type="match status" value="1"/>
</dbReference>
<accession>A0A7W7F5Q9</accession>
<evidence type="ECO:0000313" key="7">
    <source>
        <dbReference type="EMBL" id="MBB4630802.1"/>
    </source>
</evidence>
<dbReference type="Gene3D" id="3.90.80.10">
    <property type="entry name" value="Inorganic pyrophosphatase"/>
    <property type="match status" value="1"/>
</dbReference>
<dbReference type="HAMAP" id="MF_00209">
    <property type="entry name" value="Inorganic_PPase"/>
    <property type="match status" value="1"/>
</dbReference>
<evidence type="ECO:0000256" key="4">
    <source>
        <dbReference type="ARBA" id="ARBA00022842"/>
    </source>
</evidence>
<evidence type="ECO:0000256" key="2">
    <source>
        <dbReference type="ARBA" id="ARBA00022723"/>
    </source>
</evidence>
<evidence type="ECO:0000256" key="3">
    <source>
        <dbReference type="ARBA" id="ARBA00022801"/>
    </source>
</evidence>
<name>A0A7W7F5Q9_9SPHN</name>
<dbReference type="RefSeq" id="WP_184064315.1">
    <property type="nucleotide sequence ID" value="NZ_JACHNZ010000002.1"/>
</dbReference>
<dbReference type="GO" id="GO:0006796">
    <property type="term" value="P:phosphate-containing compound metabolic process"/>
    <property type="evidence" value="ECO:0007669"/>
    <property type="project" value="InterPro"/>
</dbReference>
<dbReference type="AlphaFoldDB" id="A0A7W7F5Q9"/>
<evidence type="ECO:0000256" key="1">
    <source>
        <dbReference type="ARBA" id="ARBA00001946"/>
    </source>
</evidence>
<keyword evidence="8" id="KW-1185">Reference proteome</keyword>
<feature type="binding site" evidence="5">
    <location>
        <position position="73"/>
    </location>
    <ligand>
        <name>Mg(2+)</name>
        <dbReference type="ChEBI" id="CHEBI:18420"/>
        <label>1</label>
    </ligand>
</feature>
<feature type="binding site" evidence="5">
    <location>
        <position position="63"/>
    </location>
    <ligand>
        <name>substrate</name>
    </ligand>
</feature>
<proteinExistence type="inferred from homology"/>
<gene>
    <name evidence="5" type="primary">ppa</name>
    <name evidence="7" type="ORF">GGQ98_000405</name>
</gene>
<feature type="chain" id="PRO_5030508374" description="Inorganic pyrophosphatase" evidence="6">
    <location>
        <begin position="23"/>
        <end position="182"/>
    </location>
</feature>
<feature type="binding site" evidence="5">
    <location>
        <position position="78"/>
    </location>
    <ligand>
        <name>Mg(2+)</name>
        <dbReference type="ChEBI" id="CHEBI:18420"/>
        <label>2</label>
    </ligand>
</feature>
<dbReference type="PROSITE" id="PS00387">
    <property type="entry name" value="PPASE"/>
    <property type="match status" value="1"/>
</dbReference>
<comment type="caution">
    <text evidence="7">The sequence shown here is derived from an EMBL/GenBank/DDBJ whole genome shotgun (WGS) entry which is preliminary data.</text>
</comment>
<dbReference type="InterPro" id="IPR008162">
    <property type="entry name" value="Pyrophosphatase"/>
</dbReference>